<keyword evidence="1" id="KW-1133">Transmembrane helix</keyword>
<keyword evidence="1" id="KW-0472">Membrane</keyword>
<keyword evidence="3" id="KW-1185">Reference proteome</keyword>
<gene>
    <name evidence="2" type="ORF">DXZ20_20195</name>
</gene>
<sequence length="598" mass="66927">MPSELSSATQAGSSAASEISIHTKQQQSLNQTLMGWLQLNSFGGRLFWMIMVGALTGIGGMAFLFSEMIKYQAEDQVRSTLDGKVNAIASVTAAAETLANSLGISATTLHERQAQYADTYRELTLQLFERRPEFIVGLGLGQRENGLIVDQSWLFPYYWVDASENEPAFNQTIRYEDFADGEGEFYPNSQRYRDYFVPQTTVWTEPYENAANQLLTYYVPLFASNGRWLGTTLVDIDGQYLSNLLNQPVFRQQGHFILVTREGNIVADPANPENNLKTYQDIPELTAIWPQMSLNETGFLEGETGYWAYAVVPEHDWLVLGYVPYSAVFNRIALITLAATVIMVALLSTAIFLAVRSLNRRLRPVLNQCNQLAKTDATLLAQWDGQDDLNQLSLAFFNMLEQLNLNEETIRRHALKLETETSRSTQVSAQFTEFTALLNRLAGEQQILMRDLQQLMADIAKSSQTIDIQVDAINTMGRALNSELRRIPTHSTETLALVEQQVGALTRVLGHGASEQQSEQLHTLIEQLTKNIVTLKALERRWPSIDNLQKQMGHITQASGVAISESRAVVDSLQSIAPMLSDIEQISTTLLKRVEGVN</sequence>
<evidence type="ECO:0000256" key="1">
    <source>
        <dbReference type="SAM" id="Phobius"/>
    </source>
</evidence>
<comment type="caution">
    <text evidence="2">The sequence shown here is derived from an EMBL/GenBank/DDBJ whole genome shotgun (WGS) entry which is preliminary data.</text>
</comment>
<feature type="transmembrane region" description="Helical" evidence="1">
    <location>
        <begin position="332"/>
        <end position="355"/>
    </location>
</feature>
<evidence type="ECO:0000313" key="2">
    <source>
        <dbReference type="EMBL" id="NEZ57921.1"/>
    </source>
</evidence>
<organism evidence="2 3">
    <name type="scientific">Adonisia turfae CCMR0081</name>
    <dbReference type="NCBI Taxonomy" id="2292702"/>
    <lineage>
        <taxon>Bacteria</taxon>
        <taxon>Bacillati</taxon>
        <taxon>Cyanobacteriota</taxon>
        <taxon>Adonisia</taxon>
        <taxon>Adonisia turfae</taxon>
    </lineage>
</organism>
<name>A0A6M0RQF1_9CYAN</name>
<dbReference type="Proteomes" id="UP000481033">
    <property type="component" value="Unassembled WGS sequence"/>
</dbReference>
<dbReference type="Gene3D" id="3.30.450.20">
    <property type="entry name" value="PAS domain"/>
    <property type="match status" value="1"/>
</dbReference>
<dbReference type="CDD" id="cd12912">
    <property type="entry name" value="PDC2_MCP_like"/>
    <property type="match status" value="1"/>
</dbReference>
<dbReference type="Gene3D" id="6.10.340.10">
    <property type="match status" value="1"/>
</dbReference>
<feature type="transmembrane region" description="Helical" evidence="1">
    <location>
        <begin position="46"/>
        <end position="65"/>
    </location>
</feature>
<dbReference type="AlphaFoldDB" id="A0A6M0RQF1"/>
<protein>
    <submittedName>
        <fullName evidence="2">Cache domain-containing protein</fullName>
    </submittedName>
</protein>
<dbReference type="EMBL" id="QXHD01000004">
    <property type="protein sequence ID" value="NEZ57921.1"/>
    <property type="molecule type" value="Genomic_DNA"/>
</dbReference>
<dbReference type="RefSeq" id="WP_163700084.1">
    <property type="nucleotide sequence ID" value="NZ_QXHD01000004.1"/>
</dbReference>
<keyword evidence="1" id="KW-0812">Transmembrane</keyword>
<evidence type="ECO:0000313" key="3">
    <source>
        <dbReference type="Proteomes" id="UP000481033"/>
    </source>
</evidence>
<accession>A0A6M0RQF1</accession>
<reference evidence="2 3" key="1">
    <citation type="journal article" date="2020" name="Microb. Ecol.">
        <title>Ecogenomics of the Marine Benthic Filamentous Cyanobacterium Adonisia.</title>
        <authorList>
            <person name="Walter J.M."/>
            <person name="Coutinho F.H."/>
            <person name="Leomil L."/>
            <person name="Hargreaves P.I."/>
            <person name="Campeao M.E."/>
            <person name="Vieira V.V."/>
            <person name="Silva B.S."/>
            <person name="Fistarol G.O."/>
            <person name="Salomon P.S."/>
            <person name="Sawabe T."/>
            <person name="Mino S."/>
            <person name="Hosokawa M."/>
            <person name="Miyashita H."/>
            <person name="Maruyama F."/>
            <person name="van Verk M.C."/>
            <person name="Dutilh B.E."/>
            <person name="Thompson C.C."/>
            <person name="Thompson F.L."/>
        </authorList>
    </citation>
    <scope>NUCLEOTIDE SEQUENCE [LARGE SCALE GENOMIC DNA]</scope>
    <source>
        <strain evidence="2 3">CCMR0081</strain>
    </source>
</reference>
<proteinExistence type="predicted"/>